<dbReference type="Proteomes" id="UP001152531">
    <property type="component" value="Unassembled WGS sequence"/>
</dbReference>
<evidence type="ECO:0000313" key="1">
    <source>
        <dbReference type="EMBL" id="CAH6723957.1"/>
    </source>
</evidence>
<sequence>MRILIDFDETITTKDTISLLLSLPQHHLQPSHFSDIYLSAYKSHVKSVANVEDEINFQKQLLSVENTSINALQHEKFFKGITANQIARLSSEVAVQPGFFTFLRKCKTLNLAVSILSLNWSSVLIRSVLGEFGNDVEIVCNDLEMVDGVCTGNFKGNIRTGYDKLQYIRQFPQKVYIGDSRSDLLSLLASDVGIVMESGSLLKKSPWELKIKSLNEIRFVDKFTHRKVNEFTNREVDKCTNRKVNEFSNQLYKANWHDIVEFI</sequence>
<accession>A0ACA9YG65</accession>
<keyword evidence="2" id="KW-1185">Reference proteome</keyword>
<gene>
    <name evidence="1" type="ORF">CLIB1444_24S00342</name>
</gene>
<name>A0ACA9YG65_9ASCO</name>
<evidence type="ECO:0000313" key="2">
    <source>
        <dbReference type="Proteomes" id="UP001152531"/>
    </source>
</evidence>
<reference evidence="1" key="1">
    <citation type="submission" date="2022-06" db="EMBL/GenBank/DDBJ databases">
        <authorList>
            <person name="Legras J.-L."/>
            <person name="Devillers H."/>
            <person name="Grondin C."/>
        </authorList>
    </citation>
    <scope>NUCLEOTIDE SEQUENCE</scope>
    <source>
        <strain evidence="1">CLIB 1444</strain>
    </source>
</reference>
<comment type="caution">
    <text evidence="1">The sequence shown here is derived from an EMBL/GenBank/DDBJ whole genome shotgun (WGS) entry which is preliminary data.</text>
</comment>
<proteinExistence type="predicted"/>
<dbReference type="EMBL" id="CALSDN010000024">
    <property type="protein sequence ID" value="CAH6723957.1"/>
    <property type="molecule type" value="Genomic_DNA"/>
</dbReference>
<organism evidence="1 2">
    <name type="scientific">[Candida] jaroonii</name>
    <dbReference type="NCBI Taxonomy" id="467808"/>
    <lineage>
        <taxon>Eukaryota</taxon>
        <taxon>Fungi</taxon>
        <taxon>Dikarya</taxon>
        <taxon>Ascomycota</taxon>
        <taxon>Saccharomycotina</taxon>
        <taxon>Pichiomycetes</taxon>
        <taxon>Debaryomycetaceae</taxon>
        <taxon>Yamadazyma</taxon>
    </lineage>
</organism>
<protein>
    <submittedName>
        <fullName evidence="1">Uncharacterized protein</fullName>
    </submittedName>
</protein>